<organism evidence="5">
    <name type="scientific">Candidatus Atribacter allofermentans</name>
    <dbReference type="NCBI Taxonomy" id="1852833"/>
    <lineage>
        <taxon>Bacteria</taxon>
        <taxon>Pseudomonadati</taxon>
        <taxon>Atribacterota</taxon>
        <taxon>Atribacteria</taxon>
        <taxon>Atribacterales</taxon>
        <taxon>Atribacteraceae</taxon>
        <taxon>Atribacter</taxon>
    </lineage>
</organism>
<dbReference type="PROSITE" id="PS50943">
    <property type="entry name" value="HTH_CROC1"/>
    <property type="match status" value="1"/>
</dbReference>
<evidence type="ECO:0000313" key="5">
    <source>
        <dbReference type="EMBL" id="OQA59963.1"/>
    </source>
</evidence>
<name>A0A1V5T0C1_9BACT</name>
<dbReference type="CDD" id="cd06529">
    <property type="entry name" value="S24_LexA-like"/>
    <property type="match status" value="1"/>
</dbReference>
<sequence length="215" mass="24152">MAFKDWLKEKMKEKNWNQVQLAHASGVSQAAICRWLKGEREPDITTLQKIGKTMNIPDWELLLITGIVNRDVFSLEDDDIAIPILSSKIPCGIAENDFDTYTVGYEIFKKSLIQMKTGNSYQDKIRLFIVRAKGDSMAGKGITENDLVVFSPDLQTLSGDIAIVELEDLGLCIKEVIFQDKAVILKSANPKYDPVILIDKPARIIGKVIMHVGYH</sequence>
<dbReference type="SUPFAM" id="SSF51306">
    <property type="entry name" value="LexA/Signal peptidase"/>
    <property type="match status" value="1"/>
</dbReference>
<dbReference type="CDD" id="cd00093">
    <property type="entry name" value="HTH_XRE"/>
    <property type="match status" value="1"/>
</dbReference>
<dbReference type="InterPro" id="IPR039418">
    <property type="entry name" value="LexA-like"/>
</dbReference>
<dbReference type="SUPFAM" id="SSF47413">
    <property type="entry name" value="lambda repressor-like DNA-binding domains"/>
    <property type="match status" value="1"/>
</dbReference>
<dbReference type="SMART" id="SM00530">
    <property type="entry name" value="HTH_XRE"/>
    <property type="match status" value="1"/>
</dbReference>
<keyword evidence="3" id="KW-0804">Transcription</keyword>
<dbReference type="Gene3D" id="2.10.109.10">
    <property type="entry name" value="Umud Fragment, subunit A"/>
    <property type="match status" value="1"/>
</dbReference>
<gene>
    <name evidence="5" type="ORF">BWY41_00732</name>
</gene>
<dbReference type="AlphaFoldDB" id="A0A1V5T0C1"/>
<keyword evidence="1" id="KW-0805">Transcription regulation</keyword>
<accession>A0A1V5T0C1</accession>
<protein>
    <submittedName>
        <fullName evidence="5">LexA repressor</fullName>
    </submittedName>
</protein>
<dbReference type="GO" id="GO:0003677">
    <property type="term" value="F:DNA binding"/>
    <property type="evidence" value="ECO:0007669"/>
    <property type="project" value="UniProtKB-KW"/>
</dbReference>
<dbReference type="PANTHER" id="PTHR40661">
    <property type="match status" value="1"/>
</dbReference>
<dbReference type="EMBL" id="MWBQ01000043">
    <property type="protein sequence ID" value="OQA59963.1"/>
    <property type="molecule type" value="Genomic_DNA"/>
</dbReference>
<evidence type="ECO:0000259" key="4">
    <source>
        <dbReference type="PROSITE" id="PS50943"/>
    </source>
</evidence>
<dbReference type="InterPro" id="IPR036286">
    <property type="entry name" value="LexA/Signal_pep-like_sf"/>
</dbReference>
<dbReference type="InterPro" id="IPR010982">
    <property type="entry name" value="Lambda_DNA-bd_dom_sf"/>
</dbReference>
<dbReference type="InterPro" id="IPR015927">
    <property type="entry name" value="Peptidase_S24_S26A/B/C"/>
</dbReference>
<dbReference type="InterPro" id="IPR001387">
    <property type="entry name" value="Cro/C1-type_HTH"/>
</dbReference>
<comment type="caution">
    <text evidence="5">The sequence shown here is derived from an EMBL/GenBank/DDBJ whole genome shotgun (WGS) entry which is preliminary data.</text>
</comment>
<dbReference type="Pfam" id="PF00717">
    <property type="entry name" value="Peptidase_S24"/>
    <property type="match status" value="1"/>
</dbReference>
<dbReference type="Gene3D" id="1.10.260.40">
    <property type="entry name" value="lambda repressor-like DNA-binding domains"/>
    <property type="match status" value="1"/>
</dbReference>
<evidence type="ECO:0000256" key="3">
    <source>
        <dbReference type="ARBA" id="ARBA00023163"/>
    </source>
</evidence>
<evidence type="ECO:0000256" key="1">
    <source>
        <dbReference type="ARBA" id="ARBA00023015"/>
    </source>
</evidence>
<evidence type="ECO:0000256" key="2">
    <source>
        <dbReference type="ARBA" id="ARBA00023125"/>
    </source>
</evidence>
<dbReference type="Proteomes" id="UP000485569">
    <property type="component" value="Unassembled WGS sequence"/>
</dbReference>
<dbReference type="PANTHER" id="PTHR40661:SF3">
    <property type="entry name" value="FELS-1 PROPHAGE TRANSCRIPTIONAL REGULATOR"/>
    <property type="match status" value="1"/>
</dbReference>
<reference evidence="5" key="1">
    <citation type="submission" date="2017-02" db="EMBL/GenBank/DDBJ databases">
        <title>Delving into the versatile metabolic prowess of the omnipresent phylum Bacteroidetes.</title>
        <authorList>
            <person name="Nobu M.K."/>
            <person name="Mei R."/>
            <person name="Narihiro T."/>
            <person name="Kuroda K."/>
            <person name="Liu W.-T."/>
        </authorList>
    </citation>
    <scope>NUCLEOTIDE SEQUENCE</scope>
    <source>
        <strain evidence="5">ADurb.Bin276</strain>
    </source>
</reference>
<feature type="domain" description="HTH cro/C1-type" evidence="4">
    <location>
        <begin position="7"/>
        <end position="62"/>
    </location>
</feature>
<proteinExistence type="predicted"/>
<keyword evidence="2" id="KW-0238">DNA-binding</keyword>
<dbReference type="Pfam" id="PF01381">
    <property type="entry name" value="HTH_3"/>
    <property type="match status" value="1"/>
</dbReference>